<accession>A0AAV5A621</accession>
<dbReference type="EMBL" id="BPWL01000004">
    <property type="protein sequence ID" value="GJJ10052.1"/>
    <property type="molecule type" value="Genomic_DNA"/>
</dbReference>
<organism evidence="1 2">
    <name type="scientific">Clathrus columnatus</name>
    <dbReference type="NCBI Taxonomy" id="1419009"/>
    <lineage>
        <taxon>Eukaryota</taxon>
        <taxon>Fungi</taxon>
        <taxon>Dikarya</taxon>
        <taxon>Basidiomycota</taxon>
        <taxon>Agaricomycotina</taxon>
        <taxon>Agaricomycetes</taxon>
        <taxon>Phallomycetidae</taxon>
        <taxon>Phallales</taxon>
        <taxon>Clathraceae</taxon>
        <taxon>Clathrus</taxon>
    </lineage>
</organism>
<keyword evidence="2" id="KW-1185">Reference proteome</keyword>
<dbReference type="AlphaFoldDB" id="A0AAV5A621"/>
<evidence type="ECO:0000313" key="2">
    <source>
        <dbReference type="Proteomes" id="UP001050691"/>
    </source>
</evidence>
<name>A0AAV5A621_9AGAM</name>
<comment type="caution">
    <text evidence="1">The sequence shown here is derived from an EMBL/GenBank/DDBJ whole genome shotgun (WGS) entry which is preliminary data.</text>
</comment>
<evidence type="ECO:0000313" key="1">
    <source>
        <dbReference type="EMBL" id="GJJ10052.1"/>
    </source>
</evidence>
<proteinExistence type="predicted"/>
<dbReference type="Proteomes" id="UP001050691">
    <property type="component" value="Unassembled WGS sequence"/>
</dbReference>
<sequence length="50" mass="5685">MPETNNTQHAAMHLHNELQRQRRVGSLTWGEHSSGPGHKATWTCTVYSKI</sequence>
<gene>
    <name evidence="1" type="ORF">Clacol_004278</name>
</gene>
<reference evidence="1" key="1">
    <citation type="submission" date="2021-10" db="EMBL/GenBank/DDBJ databases">
        <title>De novo Genome Assembly of Clathrus columnatus (Basidiomycota, Fungi) Using Illumina and Nanopore Sequence Data.</title>
        <authorList>
            <person name="Ogiso-Tanaka E."/>
            <person name="Itagaki H."/>
            <person name="Hosoya T."/>
            <person name="Hosaka K."/>
        </authorList>
    </citation>
    <scope>NUCLEOTIDE SEQUENCE</scope>
    <source>
        <strain evidence="1">MO-923</strain>
    </source>
</reference>
<protein>
    <submittedName>
        <fullName evidence="1">Uncharacterized protein</fullName>
    </submittedName>
</protein>